<feature type="domain" description="Carrier" evidence="4">
    <location>
        <begin position="37"/>
        <end position="112"/>
    </location>
</feature>
<evidence type="ECO:0000256" key="3">
    <source>
        <dbReference type="ARBA" id="ARBA00022553"/>
    </source>
</evidence>
<dbReference type="AlphaFoldDB" id="A0A372ZJD7"/>
<accession>A0A372ZJD7</accession>
<dbReference type="SUPFAM" id="SSF47336">
    <property type="entry name" value="ACP-like"/>
    <property type="match status" value="1"/>
</dbReference>
<dbReference type="FunFam" id="1.10.1200.10:FF:000005">
    <property type="entry name" value="Nonribosomal peptide synthetase 1"/>
    <property type="match status" value="1"/>
</dbReference>
<dbReference type="Proteomes" id="UP000263377">
    <property type="component" value="Unassembled WGS sequence"/>
</dbReference>
<comment type="cofactor">
    <cofactor evidence="1">
        <name>pantetheine 4'-phosphate</name>
        <dbReference type="ChEBI" id="CHEBI:47942"/>
    </cofactor>
</comment>
<keyword evidence="6" id="KW-1185">Reference proteome</keyword>
<dbReference type="SMART" id="SM00823">
    <property type="entry name" value="PKS_PP"/>
    <property type="match status" value="1"/>
</dbReference>
<evidence type="ECO:0000259" key="4">
    <source>
        <dbReference type="PROSITE" id="PS50075"/>
    </source>
</evidence>
<evidence type="ECO:0000313" key="6">
    <source>
        <dbReference type="Proteomes" id="UP000263377"/>
    </source>
</evidence>
<sequence length="128" mass="13889">MLDREVVPEGKVASERASLLGLFLRRVRELLVAVETARQTSVQERLTQLWAARLEISSIGLDEDFFELGGDSLTAAELQGDIDREFGVEVSATTLFLSPTIAELTQVIEEAVAAARPGTAEAYPGGRQ</sequence>
<gene>
    <name evidence="5" type="ORF">DR950_37240</name>
</gene>
<comment type="caution">
    <text evidence="5">The sequence shown here is derived from an EMBL/GenBank/DDBJ whole genome shotgun (WGS) entry which is preliminary data.</text>
</comment>
<proteinExistence type="predicted"/>
<dbReference type="GO" id="GO:0017000">
    <property type="term" value="P:antibiotic biosynthetic process"/>
    <property type="evidence" value="ECO:0007669"/>
    <property type="project" value="UniProtKB-ARBA"/>
</dbReference>
<dbReference type="PROSITE" id="PS50075">
    <property type="entry name" value="CARRIER"/>
    <property type="match status" value="1"/>
</dbReference>
<evidence type="ECO:0000313" key="5">
    <source>
        <dbReference type="EMBL" id="RGD55978.1"/>
    </source>
</evidence>
<reference evidence="5 6" key="1">
    <citation type="submission" date="2018-08" db="EMBL/GenBank/DDBJ databases">
        <title>Diversity &amp; Physiological Properties of Lignin-Decomposing Actinobacteria from Soil.</title>
        <authorList>
            <person name="Roh S.G."/>
            <person name="Kim S.B."/>
        </authorList>
    </citation>
    <scope>NUCLEOTIDE SEQUENCE [LARGE SCALE GENOMIC DNA]</scope>
    <source>
        <strain evidence="5 6">MMS17-GH009</strain>
    </source>
</reference>
<dbReference type="InterPro" id="IPR036736">
    <property type="entry name" value="ACP-like_sf"/>
</dbReference>
<dbReference type="SMART" id="SM01294">
    <property type="entry name" value="PKS_PP_betabranch"/>
    <property type="match status" value="1"/>
</dbReference>
<organism evidence="5 6">
    <name type="scientific">Kitasatospora xanthocidica</name>
    <dbReference type="NCBI Taxonomy" id="83382"/>
    <lineage>
        <taxon>Bacteria</taxon>
        <taxon>Bacillati</taxon>
        <taxon>Actinomycetota</taxon>
        <taxon>Actinomycetes</taxon>
        <taxon>Kitasatosporales</taxon>
        <taxon>Streptomycetaceae</taxon>
        <taxon>Kitasatospora</taxon>
    </lineage>
</organism>
<dbReference type="GO" id="GO:0031177">
    <property type="term" value="F:phosphopantetheine binding"/>
    <property type="evidence" value="ECO:0007669"/>
    <property type="project" value="InterPro"/>
</dbReference>
<dbReference type="Pfam" id="PF00550">
    <property type="entry name" value="PP-binding"/>
    <property type="match status" value="1"/>
</dbReference>
<dbReference type="PANTHER" id="PTHR44845:SF6">
    <property type="entry name" value="BETA-ALANINE-ACTIVATING ENZYME"/>
    <property type="match status" value="1"/>
</dbReference>
<dbReference type="Gene3D" id="1.10.1200.10">
    <property type="entry name" value="ACP-like"/>
    <property type="match status" value="1"/>
</dbReference>
<keyword evidence="2" id="KW-0596">Phosphopantetheine</keyword>
<keyword evidence="3" id="KW-0597">Phosphoprotein</keyword>
<dbReference type="EMBL" id="QVIG01000002">
    <property type="protein sequence ID" value="RGD55978.1"/>
    <property type="molecule type" value="Genomic_DNA"/>
</dbReference>
<dbReference type="InterPro" id="IPR009081">
    <property type="entry name" value="PP-bd_ACP"/>
</dbReference>
<evidence type="ECO:0000256" key="1">
    <source>
        <dbReference type="ARBA" id="ARBA00001957"/>
    </source>
</evidence>
<name>A0A372ZJD7_9ACTN</name>
<dbReference type="PANTHER" id="PTHR44845">
    <property type="entry name" value="CARRIER DOMAIN-CONTAINING PROTEIN"/>
    <property type="match status" value="1"/>
</dbReference>
<evidence type="ECO:0000256" key="2">
    <source>
        <dbReference type="ARBA" id="ARBA00022450"/>
    </source>
</evidence>
<protein>
    <submittedName>
        <fullName evidence="5">Acyl carrier protein</fullName>
    </submittedName>
</protein>
<dbReference type="InterPro" id="IPR020806">
    <property type="entry name" value="PKS_PP-bd"/>
</dbReference>